<dbReference type="Proteomes" id="UP001497516">
    <property type="component" value="Chromosome 8"/>
</dbReference>
<dbReference type="PANTHER" id="PTHR47723:SF21">
    <property type="entry name" value="POLYNUCLEOTIDYL TRANSFERASE, RIBONUCLEASE H-LIKE SUPERFAMILY PROTEIN"/>
    <property type="match status" value="1"/>
</dbReference>
<protein>
    <recommendedName>
        <fullName evidence="1">RNase H type-1 domain-containing protein</fullName>
    </recommendedName>
</protein>
<evidence type="ECO:0000313" key="3">
    <source>
        <dbReference type="Proteomes" id="UP001497516"/>
    </source>
</evidence>
<dbReference type="Pfam" id="PF13456">
    <property type="entry name" value="RVT_3"/>
    <property type="match status" value="1"/>
</dbReference>
<accession>A0AAV2GEM4</accession>
<evidence type="ECO:0000259" key="1">
    <source>
        <dbReference type="Pfam" id="PF13456"/>
    </source>
</evidence>
<dbReference type="InterPro" id="IPR002156">
    <property type="entry name" value="RNaseH_domain"/>
</dbReference>
<organism evidence="2 3">
    <name type="scientific">Linum trigynum</name>
    <dbReference type="NCBI Taxonomy" id="586398"/>
    <lineage>
        <taxon>Eukaryota</taxon>
        <taxon>Viridiplantae</taxon>
        <taxon>Streptophyta</taxon>
        <taxon>Embryophyta</taxon>
        <taxon>Tracheophyta</taxon>
        <taxon>Spermatophyta</taxon>
        <taxon>Magnoliopsida</taxon>
        <taxon>eudicotyledons</taxon>
        <taxon>Gunneridae</taxon>
        <taxon>Pentapetalae</taxon>
        <taxon>rosids</taxon>
        <taxon>fabids</taxon>
        <taxon>Malpighiales</taxon>
        <taxon>Linaceae</taxon>
        <taxon>Linum</taxon>
    </lineage>
</organism>
<dbReference type="GO" id="GO:0003676">
    <property type="term" value="F:nucleic acid binding"/>
    <property type="evidence" value="ECO:0007669"/>
    <property type="project" value="InterPro"/>
</dbReference>
<keyword evidence="3" id="KW-1185">Reference proteome</keyword>
<dbReference type="PANTHER" id="PTHR47723">
    <property type="entry name" value="OS05G0353850 PROTEIN"/>
    <property type="match status" value="1"/>
</dbReference>
<reference evidence="2 3" key="1">
    <citation type="submission" date="2024-04" db="EMBL/GenBank/DDBJ databases">
        <authorList>
            <person name="Fracassetti M."/>
        </authorList>
    </citation>
    <scope>NUCLEOTIDE SEQUENCE [LARGE SCALE GENOMIC DNA]</scope>
</reference>
<name>A0AAV2GEM4_9ROSI</name>
<dbReference type="AlphaFoldDB" id="A0AAV2GEM4"/>
<gene>
    <name evidence="2" type="ORF">LTRI10_LOCUS48171</name>
</gene>
<proteinExistence type="predicted"/>
<feature type="domain" description="RNase H type-1" evidence="1">
    <location>
        <begin position="38"/>
        <end position="92"/>
    </location>
</feature>
<sequence length="95" mass="10786">MIFLLSKGRREIRLHSRKEERRRCRWTKPIRGVLKLNTDAGTNWKGEVGLGCVVRNWYGGVFMAASKTIKVRWPPDLAEGMALLFGLQKAKGDGT</sequence>
<dbReference type="GO" id="GO:0004523">
    <property type="term" value="F:RNA-DNA hybrid ribonuclease activity"/>
    <property type="evidence" value="ECO:0007669"/>
    <property type="project" value="InterPro"/>
</dbReference>
<dbReference type="InterPro" id="IPR053151">
    <property type="entry name" value="RNase_H-like"/>
</dbReference>
<evidence type="ECO:0000313" key="2">
    <source>
        <dbReference type="EMBL" id="CAL1408592.1"/>
    </source>
</evidence>
<dbReference type="EMBL" id="OZ034821">
    <property type="protein sequence ID" value="CAL1408592.1"/>
    <property type="molecule type" value="Genomic_DNA"/>
</dbReference>